<dbReference type="PROSITE" id="PS51257">
    <property type="entry name" value="PROKAR_LIPOPROTEIN"/>
    <property type="match status" value="1"/>
</dbReference>
<dbReference type="PANTHER" id="PTHR43649">
    <property type="entry name" value="ARABINOSE-BINDING PROTEIN-RELATED"/>
    <property type="match status" value="1"/>
</dbReference>
<gene>
    <name evidence="2" type="ORF">G9U52_21980</name>
</gene>
<feature type="chain" id="PRO_5046796193" evidence="1">
    <location>
        <begin position="20"/>
        <end position="451"/>
    </location>
</feature>
<evidence type="ECO:0000313" key="3">
    <source>
        <dbReference type="Proteomes" id="UP001165962"/>
    </source>
</evidence>
<comment type="caution">
    <text evidence="2">The sequence shown here is derived from an EMBL/GenBank/DDBJ whole genome shotgun (WGS) entry which is preliminary data.</text>
</comment>
<dbReference type="InterPro" id="IPR050490">
    <property type="entry name" value="Bact_solute-bd_prot1"/>
</dbReference>
<dbReference type="InterPro" id="IPR006059">
    <property type="entry name" value="SBP"/>
</dbReference>
<accession>A0ABX0JAT9</accession>
<sequence>MKKLLCLFIVCMMALTLFAGCTQTTVLPAPGSDSKTTPAAATKPPKAQTPVTLKLLSTADEAKAMPQLLKKFNETYPNVSIESIIASTPDQYNSIMAAKIAAKDVPDLLLYQAGAVTALYASQGIITDLTDTGFIDRISAGDKSRYSYKSRVFSVPLVLGVAGIIVNTDVMKKYGVTEIPKTLKEFIEICEKFKKAGLESPVIVGGKELSPASQYVYQSIYLNIYGKNPNWYIDVLEGKNSWNGPEMQRIIDGYASFKQYINKDTLGLDLNGAIRRLALGEGAYLINNASGLVGLRAANPDGNYMVIPPPWTMEGTDTLANSDYDNAISISSSTKYPVESLAFVDFLTSKEGAAIFNNATKTFPSVLGAKVDLDPALTYVFKNYIDNKKSVGFYSRQWVPGVQDVMKKSVQDWLGGLDKTTALDFIEKEHKRLMQINAEYVKDFLHDNPRH</sequence>
<evidence type="ECO:0000313" key="2">
    <source>
        <dbReference type="EMBL" id="NHN32515.1"/>
    </source>
</evidence>
<proteinExistence type="predicted"/>
<dbReference type="EMBL" id="JAAOIW010000008">
    <property type="protein sequence ID" value="NHN32515.1"/>
    <property type="molecule type" value="Genomic_DNA"/>
</dbReference>
<organism evidence="2 3">
    <name type="scientific">Paenibacillus agricola</name>
    <dbReference type="NCBI Taxonomy" id="2716264"/>
    <lineage>
        <taxon>Bacteria</taxon>
        <taxon>Bacillati</taxon>
        <taxon>Bacillota</taxon>
        <taxon>Bacilli</taxon>
        <taxon>Bacillales</taxon>
        <taxon>Paenibacillaceae</taxon>
        <taxon>Paenibacillus</taxon>
    </lineage>
</organism>
<dbReference type="RefSeq" id="WP_166152797.1">
    <property type="nucleotide sequence ID" value="NZ_JAAOIW010000008.1"/>
</dbReference>
<reference evidence="2" key="1">
    <citation type="submission" date="2020-03" db="EMBL/GenBank/DDBJ databases">
        <title>Draft sequencing of Paenibacilllus sp. S3N08.</title>
        <authorList>
            <person name="Kim D.-U."/>
        </authorList>
    </citation>
    <scope>NUCLEOTIDE SEQUENCE</scope>
    <source>
        <strain evidence="2">S3N08</strain>
    </source>
</reference>
<keyword evidence="1" id="KW-0732">Signal</keyword>
<dbReference type="Proteomes" id="UP001165962">
    <property type="component" value="Unassembled WGS sequence"/>
</dbReference>
<name>A0ABX0JAT9_9BACL</name>
<dbReference type="Pfam" id="PF01547">
    <property type="entry name" value="SBP_bac_1"/>
    <property type="match status" value="1"/>
</dbReference>
<keyword evidence="3" id="KW-1185">Reference proteome</keyword>
<protein>
    <submittedName>
        <fullName evidence="2">Extracellular solute-binding protein</fullName>
    </submittedName>
</protein>
<feature type="signal peptide" evidence="1">
    <location>
        <begin position="1"/>
        <end position="19"/>
    </location>
</feature>
<dbReference type="Gene3D" id="3.40.190.10">
    <property type="entry name" value="Periplasmic binding protein-like II"/>
    <property type="match status" value="2"/>
</dbReference>
<evidence type="ECO:0000256" key="1">
    <source>
        <dbReference type="SAM" id="SignalP"/>
    </source>
</evidence>
<dbReference type="SUPFAM" id="SSF53850">
    <property type="entry name" value="Periplasmic binding protein-like II"/>
    <property type="match status" value="1"/>
</dbReference>